<dbReference type="Proteomes" id="UP001501444">
    <property type="component" value="Unassembled WGS sequence"/>
</dbReference>
<evidence type="ECO:0000259" key="5">
    <source>
        <dbReference type="PROSITE" id="PS51755"/>
    </source>
</evidence>
<keyword evidence="7" id="KW-1185">Reference proteome</keyword>
<dbReference type="EMBL" id="BAAARV010000106">
    <property type="protein sequence ID" value="GAA2387388.1"/>
    <property type="molecule type" value="Genomic_DNA"/>
</dbReference>
<feature type="modified residue" description="4-aspartylphosphate" evidence="2">
    <location>
        <position position="51"/>
    </location>
</feature>
<evidence type="ECO:0000256" key="2">
    <source>
        <dbReference type="PROSITE-ProRule" id="PRU00169"/>
    </source>
</evidence>
<comment type="caution">
    <text evidence="6">The sequence shown here is derived from an EMBL/GenBank/DDBJ whole genome shotgun (WGS) entry which is preliminary data.</text>
</comment>
<dbReference type="Gene3D" id="3.40.50.2300">
    <property type="match status" value="1"/>
</dbReference>
<dbReference type="Gene3D" id="6.10.250.690">
    <property type="match status" value="1"/>
</dbReference>
<dbReference type="InterPro" id="IPR001789">
    <property type="entry name" value="Sig_transdc_resp-reg_receiver"/>
</dbReference>
<feature type="DNA-binding region" description="OmpR/PhoB-type" evidence="3">
    <location>
        <begin position="124"/>
        <end position="219"/>
    </location>
</feature>
<evidence type="ECO:0000313" key="7">
    <source>
        <dbReference type="Proteomes" id="UP001501444"/>
    </source>
</evidence>
<accession>A0ABN3HTV4</accession>
<dbReference type="SUPFAM" id="SSF52172">
    <property type="entry name" value="CheY-like"/>
    <property type="match status" value="1"/>
</dbReference>
<dbReference type="Pfam" id="PF00486">
    <property type="entry name" value="Trans_reg_C"/>
    <property type="match status" value="1"/>
</dbReference>
<evidence type="ECO:0000313" key="6">
    <source>
        <dbReference type="EMBL" id="GAA2387388.1"/>
    </source>
</evidence>
<proteinExistence type="predicted"/>
<organism evidence="6 7">
    <name type="scientific">Dactylosporangium salmoneum</name>
    <dbReference type="NCBI Taxonomy" id="53361"/>
    <lineage>
        <taxon>Bacteria</taxon>
        <taxon>Bacillati</taxon>
        <taxon>Actinomycetota</taxon>
        <taxon>Actinomycetes</taxon>
        <taxon>Micromonosporales</taxon>
        <taxon>Micromonosporaceae</taxon>
        <taxon>Dactylosporangium</taxon>
    </lineage>
</organism>
<gene>
    <name evidence="6" type="ORF">GCM10010170_098310</name>
</gene>
<name>A0ABN3HTV4_9ACTN</name>
<reference evidence="6 7" key="1">
    <citation type="journal article" date="2019" name="Int. J. Syst. Evol. Microbiol.">
        <title>The Global Catalogue of Microorganisms (GCM) 10K type strain sequencing project: providing services to taxonomists for standard genome sequencing and annotation.</title>
        <authorList>
            <consortium name="The Broad Institute Genomics Platform"/>
            <consortium name="The Broad Institute Genome Sequencing Center for Infectious Disease"/>
            <person name="Wu L."/>
            <person name="Ma J."/>
        </authorList>
    </citation>
    <scope>NUCLEOTIDE SEQUENCE [LARGE SCALE GENOMIC DNA]</scope>
    <source>
        <strain evidence="6 7">JCM 3272</strain>
    </source>
</reference>
<evidence type="ECO:0000259" key="4">
    <source>
        <dbReference type="PROSITE" id="PS50110"/>
    </source>
</evidence>
<dbReference type="InterPro" id="IPR036388">
    <property type="entry name" value="WH-like_DNA-bd_sf"/>
</dbReference>
<keyword evidence="1 3" id="KW-0238">DNA-binding</keyword>
<dbReference type="PANTHER" id="PTHR48111">
    <property type="entry name" value="REGULATOR OF RPOS"/>
    <property type="match status" value="1"/>
</dbReference>
<dbReference type="SMART" id="SM00448">
    <property type="entry name" value="REC"/>
    <property type="match status" value="1"/>
</dbReference>
<dbReference type="InterPro" id="IPR039420">
    <property type="entry name" value="WalR-like"/>
</dbReference>
<feature type="domain" description="Response regulatory" evidence="4">
    <location>
        <begin position="2"/>
        <end position="116"/>
    </location>
</feature>
<dbReference type="Pfam" id="PF00072">
    <property type="entry name" value="Response_reg"/>
    <property type="match status" value="1"/>
</dbReference>
<protein>
    <submittedName>
        <fullName evidence="6">Response regulator transcription factor</fullName>
    </submittedName>
</protein>
<evidence type="ECO:0000256" key="3">
    <source>
        <dbReference type="PROSITE-ProRule" id="PRU01091"/>
    </source>
</evidence>
<dbReference type="PROSITE" id="PS50110">
    <property type="entry name" value="RESPONSE_REGULATORY"/>
    <property type="match status" value="1"/>
</dbReference>
<dbReference type="PANTHER" id="PTHR48111:SF36">
    <property type="entry name" value="TRANSCRIPTIONAL REGULATORY PROTEIN CUTR"/>
    <property type="match status" value="1"/>
</dbReference>
<dbReference type="RefSeq" id="WP_344619637.1">
    <property type="nucleotide sequence ID" value="NZ_BAAARV010000106.1"/>
</dbReference>
<evidence type="ECO:0000256" key="1">
    <source>
        <dbReference type="ARBA" id="ARBA00023125"/>
    </source>
</evidence>
<dbReference type="CDD" id="cd00383">
    <property type="entry name" value="trans_reg_C"/>
    <property type="match status" value="1"/>
</dbReference>
<dbReference type="SMART" id="SM00862">
    <property type="entry name" value="Trans_reg_C"/>
    <property type="match status" value="1"/>
</dbReference>
<keyword evidence="2" id="KW-0597">Phosphoprotein</keyword>
<dbReference type="InterPro" id="IPR001867">
    <property type="entry name" value="OmpR/PhoB-type_DNA-bd"/>
</dbReference>
<dbReference type="Gene3D" id="1.10.10.10">
    <property type="entry name" value="Winged helix-like DNA-binding domain superfamily/Winged helix DNA-binding domain"/>
    <property type="match status" value="1"/>
</dbReference>
<sequence>MRVLIVEDELLLAEAIQTGLRRASIAADVVHDGDTALEHVSANDYDVVVLDRDIPGTHGDDVCARIAVEHPRTRVLMLTAARTLDDKVTGFERGADDYVAKPFEFPELVSRLRALERRNQPVAPPSLEAAGVRLDSFRQEVSRNGRQVRLSRKEFAVLELLMRADGGVLSAERLLEKAWDMNADPFTNTIRVTISTLRKKLGEPWVIQTVPGSGYRFDGPRG</sequence>
<dbReference type="InterPro" id="IPR011006">
    <property type="entry name" value="CheY-like_superfamily"/>
</dbReference>
<feature type="domain" description="OmpR/PhoB-type" evidence="5">
    <location>
        <begin position="124"/>
        <end position="219"/>
    </location>
</feature>
<dbReference type="PROSITE" id="PS51755">
    <property type="entry name" value="OMPR_PHOB"/>
    <property type="match status" value="1"/>
</dbReference>